<dbReference type="PANTHER" id="PTHR43557:SF2">
    <property type="entry name" value="RIESKE DOMAIN-CONTAINING PROTEIN-RELATED"/>
    <property type="match status" value="1"/>
</dbReference>
<dbReference type="RefSeq" id="WP_047787240.1">
    <property type="nucleotide sequence ID" value="NZ_JZWI01000044.1"/>
</dbReference>
<dbReference type="GO" id="GO:0016651">
    <property type="term" value="F:oxidoreductase activity, acting on NAD(P)H"/>
    <property type="evidence" value="ECO:0007669"/>
    <property type="project" value="TreeGrafter"/>
</dbReference>
<gene>
    <name evidence="7" type="primary">thcD2</name>
    <name evidence="7" type="ORF">VPARA_60970</name>
</gene>
<evidence type="ECO:0000256" key="4">
    <source>
        <dbReference type="ARBA" id="ARBA00023002"/>
    </source>
</evidence>
<dbReference type="Gene3D" id="3.50.50.60">
    <property type="entry name" value="FAD/NAD(P)-binding domain"/>
    <property type="match status" value="2"/>
</dbReference>
<keyword evidence="4 7" id="KW-0560">Oxidoreductase</keyword>
<dbReference type="InterPro" id="IPR016156">
    <property type="entry name" value="FAD/NAD-linked_Rdtase_dimer_sf"/>
</dbReference>
<dbReference type="Pfam" id="PF14759">
    <property type="entry name" value="Reductase_C"/>
    <property type="match status" value="1"/>
</dbReference>
<dbReference type="Gene3D" id="3.30.390.30">
    <property type="match status" value="1"/>
</dbReference>
<dbReference type="PANTHER" id="PTHR43557">
    <property type="entry name" value="APOPTOSIS-INDUCING FACTOR 1"/>
    <property type="match status" value="1"/>
</dbReference>
<organism evidence="7 8">
    <name type="scientific">Variovorax paradoxus</name>
    <dbReference type="NCBI Taxonomy" id="34073"/>
    <lineage>
        <taxon>Bacteria</taxon>
        <taxon>Pseudomonadati</taxon>
        <taxon>Pseudomonadota</taxon>
        <taxon>Betaproteobacteria</taxon>
        <taxon>Burkholderiales</taxon>
        <taxon>Comamonadaceae</taxon>
        <taxon>Variovorax</taxon>
    </lineage>
</organism>
<dbReference type="Proteomes" id="UP000035170">
    <property type="component" value="Unassembled WGS sequence"/>
</dbReference>
<protein>
    <submittedName>
        <fullName evidence="7">Rhodocoxin reductase</fullName>
        <ecNumber evidence="7">1.18.1.-</ecNumber>
    </submittedName>
</protein>
<dbReference type="InterPro" id="IPR028202">
    <property type="entry name" value="Reductase_C"/>
</dbReference>
<dbReference type="Pfam" id="PF07992">
    <property type="entry name" value="Pyr_redox_2"/>
    <property type="match status" value="1"/>
</dbReference>
<dbReference type="GO" id="GO:0005737">
    <property type="term" value="C:cytoplasm"/>
    <property type="evidence" value="ECO:0007669"/>
    <property type="project" value="TreeGrafter"/>
</dbReference>
<name>A0A0H2M6X7_VARPD</name>
<proteinExistence type="predicted"/>
<dbReference type="InterPro" id="IPR023753">
    <property type="entry name" value="FAD/NAD-binding_dom"/>
</dbReference>
<dbReference type="SUPFAM" id="SSF55424">
    <property type="entry name" value="FAD/NAD-linked reductases, dimerisation (C-terminal) domain"/>
    <property type="match status" value="1"/>
</dbReference>
<evidence type="ECO:0000259" key="5">
    <source>
        <dbReference type="Pfam" id="PF07992"/>
    </source>
</evidence>
<evidence type="ECO:0000313" key="8">
    <source>
        <dbReference type="Proteomes" id="UP000035170"/>
    </source>
</evidence>
<comment type="cofactor">
    <cofactor evidence="1">
        <name>FAD</name>
        <dbReference type="ChEBI" id="CHEBI:57692"/>
    </cofactor>
</comment>
<comment type="caution">
    <text evidence="7">The sequence shown here is derived from an EMBL/GenBank/DDBJ whole genome shotgun (WGS) entry which is preliminary data.</text>
</comment>
<dbReference type="InterPro" id="IPR036188">
    <property type="entry name" value="FAD/NAD-bd_sf"/>
</dbReference>
<dbReference type="InterPro" id="IPR050446">
    <property type="entry name" value="FAD-oxidoreductase/Apoptosis"/>
</dbReference>
<dbReference type="PRINTS" id="PR00368">
    <property type="entry name" value="FADPNR"/>
</dbReference>
<feature type="domain" description="FAD/NAD(P)-binding" evidence="5">
    <location>
        <begin position="3"/>
        <end position="300"/>
    </location>
</feature>
<dbReference type="SUPFAM" id="SSF51905">
    <property type="entry name" value="FAD/NAD(P)-binding domain"/>
    <property type="match status" value="2"/>
</dbReference>
<keyword evidence="2" id="KW-0285">Flavoprotein</keyword>
<dbReference type="PRINTS" id="PR00411">
    <property type="entry name" value="PNDRDTASEI"/>
</dbReference>
<feature type="domain" description="Reductase C-terminal" evidence="6">
    <location>
        <begin position="320"/>
        <end position="400"/>
    </location>
</feature>
<evidence type="ECO:0000259" key="6">
    <source>
        <dbReference type="Pfam" id="PF14759"/>
    </source>
</evidence>
<evidence type="ECO:0000256" key="3">
    <source>
        <dbReference type="ARBA" id="ARBA00022827"/>
    </source>
</evidence>
<keyword evidence="3" id="KW-0274">FAD</keyword>
<evidence type="ECO:0000256" key="1">
    <source>
        <dbReference type="ARBA" id="ARBA00001974"/>
    </source>
</evidence>
<accession>A0A0H2M6X7</accession>
<keyword evidence="8" id="KW-1185">Reference proteome</keyword>
<dbReference type="EMBL" id="JZWI01000044">
    <property type="protein sequence ID" value="KLN52830.1"/>
    <property type="molecule type" value="Genomic_DNA"/>
</dbReference>
<evidence type="ECO:0000313" key="7">
    <source>
        <dbReference type="EMBL" id="KLN52830.1"/>
    </source>
</evidence>
<evidence type="ECO:0000256" key="2">
    <source>
        <dbReference type="ARBA" id="ARBA00022630"/>
    </source>
</evidence>
<sequence>MSSVVIIGAGHAGFQCAAALRQQGFDGDVILVGDEGHLPYQRPPLSKGYLLGHTRKDDLAFRAVHFFEANKIRMLTGRVEALDRNARRVLLRSGEAVRYDHLVLATGSRPRNLTVRGAELDGIYPLQTLDDADTLRGALKTCTRIVVIGAGFIGLEFAASARSFGNDVSVVDVADRPMARVLSPQTSQVFADYHRNEGTQLLMRTQVEAFEEAEGRATAVLTADGRRLPADLIVVGVGAAPCCELARESGLEVNTGVMVNASLVTSDPCISAIGDIAEFPHPRTDKSIRLESVQNATDQARAVASRLAGHAITPYRAVPWFWSDQGTLKLQIAGLSTPDAEHVLIGDTTSFSVLCIADGELRAVESVNRPADHMMARKLLTTRTSLVREQILNPGFSLRGL</sequence>
<reference evidence="7 8" key="1">
    <citation type="submission" date="2015-03" db="EMBL/GenBank/DDBJ databases">
        <title>Genome sequence of Variovorax paradoxus TBEA6.</title>
        <authorList>
            <person name="Poehlein A."/>
            <person name="Schuldes J."/>
            <person name="Wuebbeler J.H."/>
            <person name="Hiessl S."/>
            <person name="Steinbuechel A."/>
            <person name="Daniel R."/>
        </authorList>
    </citation>
    <scope>NUCLEOTIDE SEQUENCE [LARGE SCALE GENOMIC DNA]</scope>
    <source>
        <strain evidence="7 8">TBEA6</strain>
    </source>
</reference>
<dbReference type="PATRIC" id="fig|34073.19.peg.6264"/>
<dbReference type="EC" id="1.18.1.-" evidence="7"/>
<dbReference type="AlphaFoldDB" id="A0A0H2M6X7"/>